<keyword evidence="2" id="KW-0597">Phosphoprotein</keyword>
<dbReference type="Pfam" id="PF05678">
    <property type="entry name" value="VQ"/>
    <property type="match status" value="1"/>
</dbReference>
<dbReference type="PANTHER" id="PTHR33402:SF22">
    <property type="entry name" value="VQ MOTIF-CONTAINING PROTEIN 31"/>
    <property type="match status" value="1"/>
</dbReference>
<proteinExistence type="predicted"/>
<gene>
    <name evidence="6" type="ORF">FH972_019319</name>
</gene>
<dbReference type="GO" id="GO:0005634">
    <property type="term" value="C:nucleus"/>
    <property type="evidence" value="ECO:0007669"/>
    <property type="project" value="UniProtKB-SubCell"/>
</dbReference>
<name>A0A5N6RQ82_9ROSI</name>
<dbReference type="InterPro" id="IPR008889">
    <property type="entry name" value="VQ"/>
</dbReference>
<evidence type="ECO:0000256" key="2">
    <source>
        <dbReference type="ARBA" id="ARBA00022553"/>
    </source>
</evidence>
<evidence type="ECO:0000313" key="7">
    <source>
        <dbReference type="Proteomes" id="UP000327013"/>
    </source>
</evidence>
<reference evidence="6 7" key="1">
    <citation type="submission" date="2019-06" db="EMBL/GenBank/DDBJ databases">
        <title>A chromosomal-level reference genome of Carpinus fangiana (Coryloideae, Betulaceae).</title>
        <authorList>
            <person name="Yang X."/>
            <person name="Wang Z."/>
            <person name="Zhang L."/>
            <person name="Hao G."/>
            <person name="Liu J."/>
            <person name="Yang Y."/>
        </authorList>
    </citation>
    <scope>NUCLEOTIDE SEQUENCE [LARGE SCALE GENOMIC DNA]</scope>
    <source>
        <strain evidence="6">Cfa_2016G</strain>
        <tissue evidence="6">Leaf</tissue>
    </source>
</reference>
<dbReference type="AlphaFoldDB" id="A0A5N6RQ82"/>
<accession>A0A5N6RQ82</accession>
<dbReference type="InterPro" id="IPR039611">
    <property type="entry name" value="VQ_4/11/13/19/31/33"/>
</dbReference>
<organism evidence="6 7">
    <name type="scientific">Carpinus fangiana</name>
    <dbReference type="NCBI Taxonomy" id="176857"/>
    <lineage>
        <taxon>Eukaryota</taxon>
        <taxon>Viridiplantae</taxon>
        <taxon>Streptophyta</taxon>
        <taxon>Embryophyta</taxon>
        <taxon>Tracheophyta</taxon>
        <taxon>Spermatophyta</taxon>
        <taxon>Magnoliopsida</taxon>
        <taxon>eudicotyledons</taxon>
        <taxon>Gunneridae</taxon>
        <taxon>Pentapetalae</taxon>
        <taxon>rosids</taxon>
        <taxon>fabids</taxon>
        <taxon>Fagales</taxon>
        <taxon>Betulaceae</taxon>
        <taxon>Carpinus</taxon>
    </lineage>
</organism>
<keyword evidence="3" id="KW-0539">Nucleus</keyword>
<protein>
    <recommendedName>
        <fullName evidence="5">VQ domain-containing protein</fullName>
    </recommendedName>
</protein>
<evidence type="ECO:0000259" key="5">
    <source>
        <dbReference type="Pfam" id="PF05678"/>
    </source>
</evidence>
<dbReference type="PANTHER" id="PTHR33402">
    <property type="entry name" value="VQ MOTIF-CONTAINING PROTEIN 11-LIKE"/>
    <property type="match status" value="1"/>
</dbReference>
<comment type="subcellular location">
    <subcellularLocation>
        <location evidence="1">Nucleus</location>
    </subcellularLocation>
</comment>
<keyword evidence="7" id="KW-1185">Reference proteome</keyword>
<feature type="domain" description="VQ" evidence="5">
    <location>
        <begin position="16"/>
        <end position="38"/>
    </location>
</feature>
<dbReference type="OrthoDB" id="783357at2759"/>
<evidence type="ECO:0000256" key="4">
    <source>
        <dbReference type="SAM" id="MobiDB-lite"/>
    </source>
</evidence>
<evidence type="ECO:0000256" key="1">
    <source>
        <dbReference type="ARBA" id="ARBA00004123"/>
    </source>
</evidence>
<feature type="region of interest" description="Disordered" evidence="4">
    <location>
        <begin position="78"/>
        <end position="102"/>
    </location>
</feature>
<evidence type="ECO:0000313" key="6">
    <source>
        <dbReference type="EMBL" id="KAE8124432.1"/>
    </source>
</evidence>
<dbReference type="EMBL" id="CM017328">
    <property type="protein sequence ID" value="KAE8124432.1"/>
    <property type="molecule type" value="Genomic_DNA"/>
</dbReference>
<sequence>MEKPGSHGTAGCKPLTTFVQTNTNTFREVVQRLTGPSEGNAATEGATTKVVGVKRATPRLHERRQYSRPRLEIVKPPVQFRPGTSTNQHPCFSPTTSGNSGFLPSPVTPSTIFSRLCIFEDEKKGESGILELNSKEEEKAIKERRFYLHPSPRSRPGYTEPELLTLFPLTSPKTKNKELKKLKLSALTSYEPQHSLQHHEHVFSGCSLNDIGSICNHIVDHCYYLGTELGVRDLDPRRPTILEEIHLLHDRIRSLTSLGSDLEDVTKKVTEIVQRQTSLEAILIAESQKNQQKVTEIVQRQTSLEAMLIAESQKNQQKVTEIVQRQTSLEEQGGKYPGTKGFCPYSEESLPHRSHFDPGCTLNDIGSVCNNIVDHCYYLGTELGVRGLDPRRPTILEEIYLLHDEISSLTRLGSDLEDVTKKITEIVQRQTSLEAILIAESQKNQQKEQAAKIPGTKGFCPSSQHSLLHHSHFDPGCSLNDIGGVCNTIIDHCYYLGTELGVRGLDPRRPTILEEIYLLHDEISSLTRLGSDLEDVTKKVTEIAQRQTSLEAILIAESQKIQQILKQILTNQEKHSEKLQFIESMNAFLLFSNLPMNARQ</sequence>
<dbReference type="Proteomes" id="UP000327013">
    <property type="component" value="Chromosome 8"/>
</dbReference>
<feature type="compositionally biased region" description="Polar residues" evidence="4">
    <location>
        <begin position="82"/>
        <end position="102"/>
    </location>
</feature>
<evidence type="ECO:0000256" key="3">
    <source>
        <dbReference type="ARBA" id="ARBA00023242"/>
    </source>
</evidence>